<organism evidence="5 6">
    <name type="scientific">Streptomyces venezuelae (strain ATCC 10712 / CBS 650.69 / DSM 40230 / JCM 4526 / NBRC 13096 / PD 04745)</name>
    <dbReference type="NCBI Taxonomy" id="953739"/>
    <lineage>
        <taxon>Bacteria</taxon>
        <taxon>Bacillati</taxon>
        <taxon>Actinomycetota</taxon>
        <taxon>Actinomycetes</taxon>
        <taxon>Kitasatosporales</taxon>
        <taxon>Streptomycetaceae</taxon>
        <taxon>Streptomyces</taxon>
    </lineage>
</organism>
<dbReference type="eggNOG" id="COG1051">
    <property type="taxonomic scope" value="Bacteria"/>
</dbReference>
<dbReference type="EMBL" id="FR845719">
    <property type="protein sequence ID" value="CCA53490.1"/>
    <property type="molecule type" value="Genomic_DNA"/>
</dbReference>
<name>F2R4L3_STRVP</name>
<feature type="domain" description="Nudix hydrolase" evidence="4">
    <location>
        <begin position="27"/>
        <end position="166"/>
    </location>
</feature>
<reference evidence="5 6" key="1">
    <citation type="journal article" date="2011" name="BMC Genomics">
        <title>Genome-wide analysis of the role of GlnR in Streptomyces venezuelae provides new insights into global nitrogen regulation in actinomycetes.</title>
        <authorList>
            <person name="Pullan S.T."/>
            <person name="Bibb M.J."/>
            <person name="Merrick M."/>
        </authorList>
    </citation>
    <scope>NUCLEOTIDE SEQUENCE [LARGE SCALE GENOMIC DNA]</scope>
    <source>
        <strain evidence="6">ATCC 10712 / CBS 650.69 / DSM 40230 / JCM 4526 / NBRC 13096 / PD 04745</strain>
    </source>
</reference>
<dbReference type="GO" id="GO:0016787">
    <property type="term" value="F:hydrolase activity"/>
    <property type="evidence" value="ECO:0007669"/>
    <property type="project" value="UniProtKB-KW"/>
</dbReference>
<evidence type="ECO:0000259" key="4">
    <source>
        <dbReference type="PROSITE" id="PS51462"/>
    </source>
</evidence>
<dbReference type="Pfam" id="PF00293">
    <property type="entry name" value="NUDIX"/>
    <property type="match status" value="1"/>
</dbReference>
<dbReference type="InterPro" id="IPR000086">
    <property type="entry name" value="NUDIX_hydrolase_dom"/>
</dbReference>
<evidence type="ECO:0000256" key="3">
    <source>
        <dbReference type="SAM" id="MobiDB-lite"/>
    </source>
</evidence>
<dbReference type="HOGENOM" id="CLU_037162_18_3_11"/>
<dbReference type="Gene3D" id="3.90.79.10">
    <property type="entry name" value="Nucleoside Triphosphate Pyrophosphohydrolase"/>
    <property type="match status" value="1"/>
</dbReference>
<dbReference type="PROSITE" id="PS00893">
    <property type="entry name" value="NUDIX_BOX"/>
    <property type="match status" value="1"/>
</dbReference>
<dbReference type="PANTHER" id="PTHR43046:SF14">
    <property type="entry name" value="MUTT_NUDIX FAMILY PROTEIN"/>
    <property type="match status" value="1"/>
</dbReference>
<dbReference type="SUPFAM" id="SSF55811">
    <property type="entry name" value="Nudix"/>
    <property type="match status" value="1"/>
</dbReference>
<dbReference type="InterPro" id="IPR015797">
    <property type="entry name" value="NUDIX_hydrolase-like_dom_sf"/>
</dbReference>
<keyword evidence="2 5" id="KW-0378">Hydrolase</keyword>
<dbReference type="STRING" id="953739.SVEN_0202"/>
<protein>
    <submittedName>
        <fullName evidence="5">NUDIX hydrolase, MutT</fullName>
    </submittedName>
</protein>
<dbReference type="PATRIC" id="fig|953739.5.peg.5398"/>
<evidence type="ECO:0000313" key="5">
    <source>
        <dbReference type="EMBL" id="CCA53490.1"/>
    </source>
</evidence>
<dbReference type="PANTHER" id="PTHR43046">
    <property type="entry name" value="GDP-MANNOSE MANNOSYL HYDROLASE"/>
    <property type="match status" value="1"/>
</dbReference>
<evidence type="ECO:0000256" key="1">
    <source>
        <dbReference type="ARBA" id="ARBA00001946"/>
    </source>
</evidence>
<dbReference type="AlphaFoldDB" id="F2R4L3"/>
<evidence type="ECO:0000313" key="6">
    <source>
        <dbReference type="Proteomes" id="UP000006854"/>
    </source>
</evidence>
<proteinExistence type="predicted"/>
<dbReference type="KEGG" id="sve:SVEN_0202"/>
<accession>F2R4L3</accession>
<dbReference type="Proteomes" id="UP000006854">
    <property type="component" value="Chromosome"/>
</dbReference>
<dbReference type="CDD" id="cd18880">
    <property type="entry name" value="NUDIX_ADPRase"/>
    <property type="match status" value="1"/>
</dbReference>
<keyword evidence="6" id="KW-1185">Reference proteome</keyword>
<sequence length="176" mass="19342">MPSVGVGMLPGWPTARTEETPMTVPTRIRTSAKAVVLHEGSVLLTRNLWNGRECHFLPGGGQETGELLPDALRREVHEETGLTVRVGPLLWVLEGWTEDPGVLSQENFHRVEVVFLCTVDGSAELVGGTEQDIDQIGLDWIPLEKITSLQTLSPRYRAHMAPLVSGAVPRAAYLER</sequence>
<gene>
    <name evidence="5" type="ordered locus">SVEN_0202</name>
</gene>
<dbReference type="InterPro" id="IPR020084">
    <property type="entry name" value="NUDIX_hydrolase_CS"/>
</dbReference>
<feature type="region of interest" description="Disordered" evidence="3">
    <location>
        <begin position="1"/>
        <end position="22"/>
    </location>
</feature>
<comment type="cofactor">
    <cofactor evidence="1">
        <name>Mg(2+)</name>
        <dbReference type="ChEBI" id="CHEBI:18420"/>
    </cofactor>
</comment>
<evidence type="ECO:0000256" key="2">
    <source>
        <dbReference type="ARBA" id="ARBA00022801"/>
    </source>
</evidence>
<dbReference type="PROSITE" id="PS51462">
    <property type="entry name" value="NUDIX"/>
    <property type="match status" value="1"/>
</dbReference>